<evidence type="ECO:0000313" key="12">
    <source>
        <dbReference type="EMBL" id="SVC72591.1"/>
    </source>
</evidence>
<evidence type="ECO:0000256" key="11">
    <source>
        <dbReference type="ARBA" id="ARBA00023204"/>
    </source>
</evidence>
<evidence type="ECO:0000256" key="5">
    <source>
        <dbReference type="ARBA" id="ARBA00022759"/>
    </source>
</evidence>
<feature type="non-terminal residue" evidence="12">
    <location>
        <position position="171"/>
    </location>
</feature>
<dbReference type="GO" id="GO:0006281">
    <property type="term" value="P:DNA repair"/>
    <property type="evidence" value="ECO:0007669"/>
    <property type="project" value="UniProtKB-KW"/>
</dbReference>
<keyword evidence="5" id="KW-0255">Endonuclease</keyword>
<keyword evidence="8" id="KW-0460">Magnesium</keyword>
<dbReference type="HAMAP" id="MF_00034">
    <property type="entry name" value="RuvC"/>
    <property type="match status" value="1"/>
</dbReference>
<evidence type="ECO:0000256" key="7">
    <source>
        <dbReference type="ARBA" id="ARBA00022801"/>
    </source>
</evidence>
<keyword evidence="11" id="KW-0234">DNA repair</keyword>
<name>A0A382PKY7_9ZZZZ</name>
<keyword evidence="3" id="KW-0540">Nuclease</keyword>
<keyword evidence="6" id="KW-0227">DNA damage</keyword>
<dbReference type="PROSITE" id="PS01321">
    <property type="entry name" value="RUVC"/>
    <property type="match status" value="1"/>
</dbReference>
<evidence type="ECO:0000256" key="3">
    <source>
        <dbReference type="ARBA" id="ARBA00022722"/>
    </source>
</evidence>
<sequence>VVCNKRLIGLDPGLRKTGWGIVDCDGVSVTYVGCGVVSPPSNDEMSDRLAFLHGGLARIIEEWQPDSAAIEETFVNKNASSTLKLGQARGVVMLTPALAGLAVAEYHNRVVKLSVVGTGRAAKQQIHLMVRHLLPGANPQTEDEADALAIAICHAHHSIAKIQRPHLGANI</sequence>
<evidence type="ECO:0000256" key="6">
    <source>
        <dbReference type="ARBA" id="ARBA00022763"/>
    </source>
</evidence>
<keyword evidence="9" id="KW-0238">DNA-binding</keyword>
<keyword evidence="2" id="KW-0963">Cytoplasm</keyword>
<dbReference type="EMBL" id="UINC01107314">
    <property type="protein sequence ID" value="SVC72591.1"/>
    <property type="molecule type" value="Genomic_DNA"/>
</dbReference>
<evidence type="ECO:0000256" key="9">
    <source>
        <dbReference type="ARBA" id="ARBA00023125"/>
    </source>
</evidence>
<evidence type="ECO:0000256" key="10">
    <source>
        <dbReference type="ARBA" id="ARBA00023172"/>
    </source>
</evidence>
<dbReference type="GO" id="GO:0003677">
    <property type="term" value="F:DNA binding"/>
    <property type="evidence" value="ECO:0007669"/>
    <property type="project" value="UniProtKB-KW"/>
</dbReference>
<protein>
    <submittedName>
        <fullName evidence="12">Uncharacterized protein</fullName>
    </submittedName>
</protein>
<feature type="non-terminal residue" evidence="12">
    <location>
        <position position="1"/>
    </location>
</feature>
<dbReference type="PANTHER" id="PTHR30194">
    <property type="entry name" value="CROSSOVER JUNCTION ENDODEOXYRIBONUCLEASE RUVC"/>
    <property type="match status" value="1"/>
</dbReference>
<dbReference type="GO" id="GO:0008821">
    <property type="term" value="F:crossover junction DNA endonuclease activity"/>
    <property type="evidence" value="ECO:0007669"/>
    <property type="project" value="InterPro"/>
</dbReference>
<dbReference type="InterPro" id="IPR020563">
    <property type="entry name" value="X-over_junc_endoDNase_Mg_BS"/>
</dbReference>
<dbReference type="Pfam" id="PF02075">
    <property type="entry name" value="RuvC"/>
    <property type="match status" value="1"/>
</dbReference>
<keyword evidence="7" id="KW-0378">Hydrolase</keyword>
<dbReference type="InterPro" id="IPR012337">
    <property type="entry name" value="RNaseH-like_sf"/>
</dbReference>
<dbReference type="FunFam" id="3.30.420.10:FF:000002">
    <property type="entry name" value="Crossover junction endodeoxyribonuclease RuvC"/>
    <property type="match status" value="1"/>
</dbReference>
<dbReference type="Gene3D" id="3.30.420.10">
    <property type="entry name" value="Ribonuclease H-like superfamily/Ribonuclease H"/>
    <property type="match status" value="1"/>
</dbReference>
<reference evidence="12" key="1">
    <citation type="submission" date="2018-05" db="EMBL/GenBank/DDBJ databases">
        <authorList>
            <person name="Lanie J.A."/>
            <person name="Ng W.-L."/>
            <person name="Kazmierczak K.M."/>
            <person name="Andrzejewski T.M."/>
            <person name="Davidsen T.M."/>
            <person name="Wayne K.J."/>
            <person name="Tettelin H."/>
            <person name="Glass J.I."/>
            <person name="Rusch D."/>
            <person name="Podicherti R."/>
            <person name="Tsui H.-C.T."/>
            <person name="Winkler M.E."/>
        </authorList>
    </citation>
    <scope>NUCLEOTIDE SEQUENCE</scope>
</reference>
<keyword evidence="10" id="KW-0233">DNA recombination</keyword>
<dbReference type="PANTHER" id="PTHR30194:SF3">
    <property type="entry name" value="CROSSOVER JUNCTION ENDODEOXYRIBONUCLEASE RUVC"/>
    <property type="match status" value="1"/>
</dbReference>
<dbReference type="CDD" id="cd16962">
    <property type="entry name" value="RuvC"/>
    <property type="match status" value="1"/>
</dbReference>
<proteinExistence type="inferred from homology"/>
<dbReference type="InterPro" id="IPR036397">
    <property type="entry name" value="RNaseH_sf"/>
</dbReference>
<organism evidence="12">
    <name type="scientific">marine metagenome</name>
    <dbReference type="NCBI Taxonomy" id="408172"/>
    <lineage>
        <taxon>unclassified sequences</taxon>
        <taxon>metagenomes</taxon>
        <taxon>ecological metagenomes</taxon>
    </lineage>
</organism>
<evidence type="ECO:0000256" key="2">
    <source>
        <dbReference type="ARBA" id="ARBA00022490"/>
    </source>
</evidence>
<dbReference type="PRINTS" id="PR00696">
    <property type="entry name" value="RSOLVASERUVC"/>
</dbReference>
<dbReference type="NCBIfam" id="TIGR00228">
    <property type="entry name" value="ruvC"/>
    <property type="match status" value="1"/>
</dbReference>
<gene>
    <name evidence="12" type="ORF">METZ01_LOCUS325445</name>
</gene>
<dbReference type="InterPro" id="IPR002176">
    <property type="entry name" value="X-over_junc_endoDNase_RuvC"/>
</dbReference>
<dbReference type="AlphaFoldDB" id="A0A382PKY7"/>
<evidence type="ECO:0000256" key="8">
    <source>
        <dbReference type="ARBA" id="ARBA00022842"/>
    </source>
</evidence>
<dbReference type="GO" id="GO:0006310">
    <property type="term" value="P:DNA recombination"/>
    <property type="evidence" value="ECO:0007669"/>
    <property type="project" value="UniProtKB-KW"/>
</dbReference>
<dbReference type="SUPFAM" id="SSF53098">
    <property type="entry name" value="Ribonuclease H-like"/>
    <property type="match status" value="1"/>
</dbReference>
<keyword evidence="4" id="KW-0479">Metal-binding</keyword>
<dbReference type="GO" id="GO:0046872">
    <property type="term" value="F:metal ion binding"/>
    <property type="evidence" value="ECO:0007669"/>
    <property type="project" value="UniProtKB-KW"/>
</dbReference>
<evidence type="ECO:0000256" key="1">
    <source>
        <dbReference type="ARBA" id="ARBA00009518"/>
    </source>
</evidence>
<evidence type="ECO:0000256" key="4">
    <source>
        <dbReference type="ARBA" id="ARBA00022723"/>
    </source>
</evidence>
<comment type="similarity">
    <text evidence="1">Belongs to the RuvC family.</text>
</comment>
<accession>A0A382PKY7</accession>